<reference evidence="2 3" key="1">
    <citation type="submission" date="2018-12" db="EMBL/GenBank/DDBJ databases">
        <authorList>
            <consortium name="Pathogen Informatics"/>
        </authorList>
    </citation>
    <scope>NUCLEOTIDE SEQUENCE [LARGE SCALE GENOMIC DNA]</scope>
    <source>
        <strain evidence="2 3">NCTC10126</strain>
    </source>
</reference>
<reference evidence="1" key="2">
    <citation type="submission" date="2022-07" db="EMBL/GenBank/DDBJ databases">
        <title>Complete genome of Mycoplasma caviae type strain G122.</title>
        <authorList>
            <person name="Spergser J."/>
        </authorList>
    </citation>
    <scope>NUCLEOTIDE SEQUENCE</scope>
    <source>
        <strain evidence="1">G122</strain>
    </source>
</reference>
<dbReference type="RefSeq" id="WP_218017468.1">
    <property type="nucleotide sequence ID" value="NZ_CP101806.1"/>
</dbReference>
<evidence type="ECO:0000313" key="1">
    <source>
        <dbReference type="EMBL" id="UUD35302.1"/>
    </source>
</evidence>
<sequence length="128" mass="15102">MNKNEVLNSFIQTINDWSKNEINDDQKNLIINILKKSDKEDLHNVMQLLLRRIKVGFTFDEALNTNKTTISLLKFDDRKSFVNNENTESPYENTLIIGENYDALKNLLVIENERERERDRLALRAFTI</sequence>
<keyword evidence="1" id="KW-0255">Endonuclease</keyword>
<evidence type="ECO:0000313" key="3">
    <source>
        <dbReference type="Proteomes" id="UP000280036"/>
    </source>
</evidence>
<dbReference type="EMBL" id="UZVY01000001">
    <property type="protein sequence ID" value="VDR41920.1"/>
    <property type="molecule type" value="Genomic_DNA"/>
</dbReference>
<protein>
    <submittedName>
        <fullName evidence="2">C-terminal truncated Type III restriction-modification system: methylase</fullName>
    </submittedName>
    <submittedName>
        <fullName evidence="1">Type III restriction endonuclease subunit M</fullName>
    </submittedName>
</protein>
<keyword evidence="2" id="KW-0808">Transferase</keyword>
<dbReference type="Proteomes" id="UP000280036">
    <property type="component" value="Unassembled WGS sequence"/>
</dbReference>
<evidence type="ECO:0000313" key="4">
    <source>
        <dbReference type="Proteomes" id="UP001058569"/>
    </source>
</evidence>
<dbReference type="GO" id="GO:0032259">
    <property type="term" value="P:methylation"/>
    <property type="evidence" value="ECO:0007669"/>
    <property type="project" value="UniProtKB-KW"/>
</dbReference>
<dbReference type="Proteomes" id="UP001058569">
    <property type="component" value="Chromosome"/>
</dbReference>
<keyword evidence="1" id="KW-0378">Hydrolase</keyword>
<name>A0A3P8MDK0_9BACT</name>
<gene>
    <name evidence="2" type="ORF">NCTC10126_00409</name>
    <name evidence="1" type="ORF">NPA07_00270</name>
</gene>
<dbReference type="AlphaFoldDB" id="A0A3P8MDK0"/>
<proteinExistence type="predicted"/>
<keyword evidence="4" id="KW-1185">Reference proteome</keyword>
<organism evidence="2 3">
    <name type="scientific">Mycoplasmopsis caviae</name>
    <dbReference type="NCBI Taxonomy" id="55603"/>
    <lineage>
        <taxon>Bacteria</taxon>
        <taxon>Bacillati</taxon>
        <taxon>Mycoplasmatota</taxon>
        <taxon>Mycoplasmoidales</taxon>
        <taxon>Metamycoplasmataceae</taxon>
        <taxon>Mycoplasmopsis</taxon>
    </lineage>
</organism>
<dbReference type="EMBL" id="CP101806">
    <property type="protein sequence ID" value="UUD35302.1"/>
    <property type="molecule type" value="Genomic_DNA"/>
</dbReference>
<dbReference type="GO" id="GO:0004519">
    <property type="term" value="F:endonuclease activity"/>
    <property type="evidence" value="ECO:0007669"/>
    <property type="project" value="UniProtKB-KW"/>
</dbReference>
<keyword evidence="2" id="KW-0489">Methyltransferase</keyword>
<accession>A0A3P8MDK0</accession>
<evidence type="ECO:0000313" key="2">
    <source>
        <dbReference type="EMBL" id="VDR41920.1"/>
    </source>
</evidence>
<keyword evidence="1" id="KW-0540">Nuclease</keyword>
<dbReference type="GO" id="GO:0008168">
    <property type="term" value="F:methyltransferase activity"/>
    <property type="evidence" value="ECO:0007669"/>
    <property type="project" value="UniProtKB-KW"/>
</dbReference>